<feature type="compositionally biased region" description="Basic residues" evidence="3">
    <location>
        <begin position="1125"/>
        <end position="1134"/>
    </location>
</feature>
<accession>A0A7S3D227</accession>
<feature type="repeat" description="Filamin" evidence="2">
    <location>
        <begin position="459"/>
        <end position="581"/>
    </location>
</feature>
<feature type="region of interest" description="Disordered" evidence="3">
    <location>
        <begin position="854"/>
        <end position="873"/>
    </location>
</feature>
<dbReference type="InterPro" id="IPR050964">
    <property type="entry name" value="Striated_Muscle_Regulatory"/>
</dbReference>
<feature type="region of interest" description="Disordered" evidence="3">
    <location>
        <begin position="646"/>
        <end position="677"/>
    </location>
</feature>
<feature type="region of interest" description="Disordered" evidence="3">
    <location>
        <begin position="690"/>
        <end position="722"/>
    </location>
</feature>
<evidence type="ECO:0000256" key="3">
    <source>
        <dbReference type="SAM" id="MobiDB-lite"/>
    </source>
</evidence>
<dbReference type="SUPFAM" id="SSF81296">
    <property type="entry name" value="E set domains"/>
    <property type="match status" value="1"/>
</dbReference>
<dbReference type="InterPro" id="IPR015915">
    <property type="entry name" value="Kelch-typ_b-propeller"/>
</dbReference>
<dbReference type="InterPro" id="IPR013783">
    <property type="entry name" value="Ig-like_fold"/>
</dbReference>
<feature type="domain" description="Fibronectin type-III" evidence="4">
    <location>
        <begin position="796"/>
        <end position="900"/>
    </location>
</feature>
<dbReference type="EMBL" id="HBIB01009933">
    <property type="protein sequence ID" value="CAE0244139.1"/>
    <property type="molecule type" value="Transcribed_RNA"/>
</dbReference>
<evidence type="ECO:0000313" key="5">
    <source>
        <dbReference type="EMBL" id="CAE0244139.1"/>
    </source>
</evidence>
<evidence type="ECO:0000256" key="2">
    <source>
        <dbReference type="PROSITE-ProRule" id="PRU00087"/>
    </source>
</evidence>
<dbReference type="SMART" id="SM00060">
    <property type="entry name" value="FN3"/>
    <property type="match status" value="2"/>
</dbReference>
<feature type="region of interest" description="Disordered" evidence="3">
    <location>
        <begin position="1115"/>
        <end position="1134"/>
    </location>
</feature>
<dbReference type="InterPro" id="IPR036116">
    <property type="entry name" value="FN3_sf"/>
</dbReference>
<dbReference type="PANTHER" id="PTHR13817">
    <property type="entry name" value="TITIN"/>
    <property type="match status" value="1"/>
</dbReference>
<dbReference type="Gene3D" id="2.120.10.80">
    <property type="entry name" value="Kelch-type beta propeller"/>
    <property type="match status" value="1"/>
</dbReference>
<dbReference type="AlphaFoldDB" id="A0A7S3D227"/>
<evidence type="ECO:0000259" key="4">
    <source>
        <dbReference type="SMART" id="SM00060"/>
    </source>
</evidence>
<dbReference type="SUPFAM" id="SSF49265">
    <property type="entry name" value="Fibronectin type III"/>
    <property type="match status" value="2"/>
</dbReference>
<feature type="domain" description="Fibronectin type-III" evidence="4">
    <location>
        <begin position="916"/>
        <end position="1035"/>
    </location>
</feature>
<name>A0A7S3D227_9EUKA</name>
<dbReference type="InterPro" id="IPR011043">
    <property type="entry name" value="Gal_Oxase/kelch_b-propeller"/>
</dbReference>
<dbReference type="PANTHER" id="PTHR13817:SF73">
    <property type="entry name" value="FIBRONECTIN TYPE-III DOMAIN-CONTAINING PROTEIN"/>
    <property type="match status" value="1"/>
</dbReference>
<proteinExistence type="predicted"/>
<dbReference type="PROSITE" id="PS50194">
    <property type="entry name" value="FILAMIN_REPEAT"/>
    <property type="match status" value="1"/>
</dbReference>
<evidence type="ECO:0000256" key="1">
    <source>
        <dbReference type="ARBA" id="ARBA00022737"/>
    </source>
</evidence>
<organism evidence="5">
    <name type="scientific">Palpitomonas bilix</name>
    <dbReference type="NCBI Taxonomy" id="652834"/>
    <lineage>
        <taxon>Eukaryota</taxon>
        <taxon>Eukaryota incertae sedis</taxon>
    </lineage>
</organism>
<dbReference type="SUPFAM" id="SSF50965">
    <property type="entry name" value="Galactose oxidase, central domain"/>
    <property type="match status" value="1"/>
</dbReference>
<gene>
    <name evidence="5" type="ORF">PBIL07802_LOCUS6314</name>
</gene>
<dbReference type="InterPro" id="IPR014756">
    <property type="entry name" value="Ig_E-set"/>
</dbReference>
<protein>
    <recommendedName>
        <fullName evidence="4">Fibronectin type-III domain-containing protein</fullName>
    </recommendedName>
</protein>
<reference evidence="5" key="1">
    <citation type="submission" date="2021-01" db="EMBL/GenBank/DDBJ databases">
        <authorList>
            <person name="Corre E."/>
            <person name="Pelletier E."/>
            <person name="Niang G."/>
            <person name="Scheremetjew M."/>
            <person name="Finn R."/>
            <person name="Kale V."/>
            <person name="Holt S."/>
            <person name="Cochrane G."/>
            <person name="Meng A."/>
            <person name="Brown T."/>
            <person name="Cohen L."/>
        </authorList>
    </citation>
    <scope>NUCLEOTIDE SEQUENCE</scope>
    <source>
        <strain evidence="5">NIES-2562</strain>
    </source>
</reference>
<dbReference type="CDD" id="cd00063">
    <property type="entry name" value="FN3"/>
    <property type="match status" value="1"/>
</dbReference>
<keyword evidence="1" id="KW-0677">Repeat</keyword>
<dbReference type="InterPro" id="IPR017868">
    <property type="entry name" value="Filamin/ABP280_repeat-like"/>
</dbReference>
<sequence>MSGTTTETGATLDGSITAVGGILVGLHGTSGGSTLVKSATDAHRIYSGKEATPEFMDEFKGSHQHVLELSSVDLSEESARWRHSSRLPAPLSKVSVIPIPGERWSVFGVDAQAVQSRISTTTLNTRAGRWSSVRQLKSSEGASVSHVQGSAVVIGGRDAKEEREIELVRLDNTAMASVAVRIAEGGERRLPGQLRGHCSVGVGHQVVNIGGYCLKEGVPRRRAKGKDISENMKDWLSMEEVYILDTQTHVWRKADATSTDNFDIPASREQFSCATVGSGVFCFGGRGPSVVSEPYYPPGSLDATLDNLTHSRVKAAEAVRLLNGAPKSKKETEVLDDLFYLDTSKRPMRWEAVVTAGQGPGKRYGHSMMAVRKATRGDTASCSFVSRHHLADWCLVVYGGWMPVSKDVGKSLTKVEQSEALFDGVYILDLNHLVWSCVRFPGPSMSRYGHALVYDTVGASRVSAGACTCEGRGLAVAYKGRFSSFTLRLFSSMGDAVVGSASVVLSVFEHSVNDDEEVERYNGVTARIRHGSKLETSIIDRLDGTFSLFYIVPEESGCSAVDISLQVDGEEVEGFPKTVSVIDAGEESEAANAEEDALTRAISDPVRRKLVKRAAMAVAASQVRPRSEMGSRSTLAIAKRPQRAVSAGVLKKGERGSTAGQMQKPAHSSAREGEASADAGLAEFNLAVSPAGRILPPRQRASRDQARAGRARSAPSDDRQWQRGIDKLDAVLNVWGAPSYGEEGSEDRETALFSAEHWKDKAAQHRRRMKESGNGGAKKGKEERASVLASIYGARPGAAPPLEVGDVGDTWVQLKWSDLGGPHLGKTAISAYAILEKCGDVALVERSQCAKLANAQRPPKDTLRAPRQPPPPQLSITLSSLQPGVEYSFRMAFLNGEGRGGFSHSTCVVRTKAGKPGKCAVPPVAVGVTSNSATLLWVAPQSDGGAPIEHYEIVTTFDDAFKVREGDARSAGMQLQGAGKEEALLRGQAMGLSQEALQLIEQNEVDLLRLAEVFGLDHDMNYNFVVAAANKMGTGEASDPSDDVHTVDTVPPPMEPAAVFSHREGGYSILWHLPLSNPSSVENVKVKVEGEHGDVSLCHLVTVAAPHTCTGLDNRVHENSAQQGRRMRVGAQRK</sequence>
<dbReference type="Pfam" id="PF00041">
    <property type="entry name" value="fn3"/>
    <property type="match status" value="1"/>
</dbReference>
<dbReference type="InterPro" id="IPR003961">
    <property type="entry name" value="FN3_dom"/>
</dbReference>
<dbReference type="Gene3D" id="2.60.40.10">
    <property type="entry name" value="Immunoglobulins"/>
    <property type="match status" value="3"/>
</dbReference>